<name>A0ABD2P704_9CUCU</name>
<protein>
    <submittedName>
        <fullName evidence="1">Uncharacterized protein</fullName>
    </submittedName>
</protein>
<keyword evidence="2" id="KW-1185">Reference proteome</keyword>
<evidence type="ECO:0000313" key="2">
    <source>
        <dbReference type="Proteomes" id="UP001516400"/>
    </source>
</evidence>
<comment type="caution">
    <text evidence="1">The sequence shown here is derived from an EMBL/GenBank/DDBJ whole genome shotgun (WGS) entry which is preliminary data.</text>
</comment>
<gene>
    <name evidence="1" type="ORF">HHI36_001246</name>
</gene>
<dbReference type="Proteomes" id="UP001516400">
    <property type="component" value="Unassembled WGS sequence"/>
</dbReference>
<dbReference type="AlphaFoldDB" id="A0ABD2P704"/>
<organism evidence="1 2">
    <name type="scientific">Cryptolaemus montrouzieri</name>
    <dbReference type="NCBI Taxonomy" id="559131"/>
    <lineage>
        <taxon>Eukaryota</taxon>
        <taxon>Metazoa</taxon>
        <taxon>Ecdysozoa</taxon>
        <taxon>Arthropoda</taxon>
        <taxon>Hexapoda</taxon>
        <taxon>Insecta</taxon>
        <taxon>Pterygota</taxon>
        <taxon>Neoptera</taxon>
        <taxon>Endopterygota</taxon>
        <taxon>Coleoptera</taxon>
        <taxon>Polyphaga</taxon>
        <taxon>Cucujiformia</taxon>
        <taxon>Coccinelloidea</taxon>
        <taxon>Coccinellidae</taxon>
        <taxon>Scymninae</taxon>
        <taxon>Scymnini</taxon>
        <taxon>Cryptolaemus</taxon>
    </lineage>
</organism>
<sequence length="82" mass="9651">MKVRISIREHIQKLDDNLIMSISLTDFIGKILEQVSLLIGDSSIRIFGSIFKELPVCFYLTYKHCKESQEKYQNLRKIAKKF</sequence>
<accession>A0ABD2P704</accession>
<dbReference type="EMBL" id="JABFTP020000185">
    <property type="protein sequence ID" value="KAL3286753.1"/>
    <property type="molecule type" value="Genomic_DNA"/>
</dbReference>
<proteinExistence type="predicted"/>
<reference evidence="1 2" key="1">
    <citation type="journal article" date="2021" name="BMC Biol.">
        <title>Horizontally acquired antibacterial genes associated with adaptive radiation of ladybird beetles.</title>
        <authorList>
            <person name="Li H.S."/>
            <person name="Tang X.F."/>
            <person name="Huang Y.H."/>
            <person name="Xu Z.Y."/>
            <person name="Chen M.L."/>
            <person name="Du X.Y."/>
            <person name="Qiu B.Y."/>
            <person name="Chen P.T."/>
            <person name="Zhang W."/>
            <person name="Slipinski A."/>
            <person name="Escalona H.E."/>
            <person name="Waterhouse R.M."/>
            <person name="Zwick A."/>
            <person name="Pang H."/>
        </authorList>
    </citation>
    <scope>NUCLEOTIDE SEQUENCE [LARGE SCALE GENOMIC DNA]</scope>
    <source>
        <strain evidence="1">SYSU2018</strain>
    </source>
</reference>
<evidence type="ECO:0000313" key="1">
    <source>
        <dbReference type="EMBL" id="KAL3286753.1"/>
    </source>
</evidence>